<gene>
    <name evidence="2" type="ORF">SAMN05216324_1202</name>
</gene>
<dbReference type="RefSeq" id="WP_072412250.1">
    <property type="nucleotide sequence ID" value="NZ_FPKW01000020.1"/>
</dbReference>
<sequence length="84" mass="9527">MKRFLVLFYLLTFTLAFSQEEDSLSINKDGIERITSFHSDINVDKKSALNITENINVHSLGINIKRGIYRALPLSRNLNNLSSG</sequence>
<dbReference type="STRING" id="1612149.SAMN05216324_1202"/>
<keyword evidence="1" id="KW-0732">Signal</keyword>
<feature type="signal peptide" evidence="1">
    <location>
        <begin position="1"/>
        <end position="18"/>
    </location>
</feature>
<dbReference type="OrthoDB" id="9767603at2"/>
<feature type="chain" id="PRO_5012566390" evidence="1">
    <location>
        <begin position="19"/>
        <end position="84"/>
    </location>
</feature>
<protein>
    <submittedName>
        <fullName evidence="2">Uncharacterized protein</fullName>
    </submittedName>
</protein>
<dbReference type="Proteomes" id="UP000182034">
    <property type="component" value="Unassembled WGS sequence"/>
</dbReference>
<dbReference type="EMBL" id="FPKW01000020">
    <property type="protein sequence ID" value="SFZ96439.1"/>
    <property type="molecule type" value="Genomic_DNA"/>
</dbReference>
<organism evidence="2 3">
    <name type="scientific">Chryseobacterium limigenitum</name>
    <dbReference type="NCBI Taxonomy" id="1612149"/>
    <lineage>
        <taxon>Bacteria</taxon>
        <taxon>Pseudomonadati</taxon>
        <taxon>Bacteroidota</taxon>
        <taxon>Flavobacteriia</taxon>
        <taxon>Flavobacteriales</taxon>
        <taxon>Weeksellaceae</taxon>
        <taxon>Chryseobacterium group</taxon>
        <taxon>Chryseobacterium</taxon>
    </lineage>
</organism>
<evidence type="ECO:0000256" key="1">
    <source>
        <dbReference type="SAM" id="SignalP"/>
    </source>
</evidence>
<evidence type="ECO:0000313" key="3">
    <source>
        <dbReference type="Proteomes" id="UP000182034"/>
    </source>
</evidence>
<keyword evidence="3" id="KW-1185">Reference proteome</keyword>
<reference evidence="3" key="1">
    <citation type="submission" date="2016-10" db="EMBL/GenBank/DDBJ databases">
        <authorList>
            <person name="Varghese N."/>
            <person name="Submissions S."/>
        </authorList>
    </citation>
    <scope>NUCLEOTIDE SEQUENCE [LARGE SCALE GENOMIC DNA]</scope>
    <source>
        <strain evidence="3">SUR2</strain>
    </source>
</reference>
<proteinExistence type="predicted"/>
<accession>A0A1K2IVP7</accession>
<evidence type="ECO:0000313" key="2">
    <source>
        <dbReference type="EMBL" id="SFZ96439.1"/>
    </source>
</evidence>
<name>A0A1K2IVP7_9FLAO</name>
<dbReference type="AlphaFoldDB" id="A0A1K2IVP7"/>